<dbReference type="PANTHER" id="PTHR43570:SF16">
    <property type="entry name" value="ALDEHYDE DEHYDROGENASE TYPE III, ISOFORM Q"/>
    <property type="match status" value="1"/>
</dbReference>
<name>A0A915D5L8_9BILA</name>
<evidence type="ECO:0000256" key="1">
    <source>
        <dbReference type="ARBA" id="ARBA00009986"/>
    </source>
</evidence>
<accession>A0A915D5L8</accession>
<dbReference type="GO" id="GO:0005737">
    <property type="term" value="C:cytoplasm"/>
    <property type="evidence" value="ECO:0007669"/>
    <property type="project" value="TreeGrafter"/>
</dbReference>
<dbReference type="InterPro" id="IPR015590">
    <property type="entry name" value="Aldehyde_DH_dom"/>
</dbReference>
<keyword evidence="2" id="KW-0560">Oxidoreductase</keyword>
<comment type="similarity">
    <text evidence="1">Belongs to the aldehyde dehydrogenase family.</text>
</comment>
<evidence type="ECO:0000313" key="4">
    <source>
        <dbReference type="Proteomes" id="UP000887574"/>
    </source>
</evidence>
<organism evidence="4 5">
    <name type="scientific">Ditylenchus dipsaci</name>
    <dbReference type="NCBI Taxonomy" id="166011"/>
    <lineage>
        <taxon>Eukaryota</taxon>
        <taxon>Metazoa</taxon>
        <taxon>Ecdysozoa</taxon>
        <taxon>Nematoda</taxon>
        <taxon>Chromadorea</taxon>
        <taxon>Rhabditida</taxon>
        <taxon>Tylenchina</taxon>
        <taxon>Tylenchomorpha</taxon>
        <taxon>Sphaerularioidea</taxon>
        <taxon>Anguinidae</taxon>
        <taxon>Anguininae</taxon>
        <taxon>Ditylenchus</taxon>
    </lineage>
</organism>
<sequence>MESTRKETFPPAFVCASYIAPIDLYSKRIMSFHDLVENQRAFFMTGQPATLAYRKNQLTKLRKVLYEEQDSLAEAVFKDLRRDKELTKVIELAAVFIEIDYMLDNMQEWSSPTDSKRRSAGDWSMELSLNVLLLPLVAVLAAGNTAIVKPSEVASHTAQVVDLILSKAFDKQYIAVVQGGVEETTQLLKEKFDHIMFTGSPPLGGKCPVIVEADADIEVTARRLVWGKFLNCGQTCLSPDYVLVNSAVKNQLVDAVILNLRNFYGKEVQSSPDYSRIINQRHFDRILDLLEKTKDEIFGPILPIMSVGNLSEAIDVVRRGERPLALYLFTRDESKVQRTLQETISGSVCINDVVIQVTVDTLPFGGVGNSGMGRYRGKFGFDEFTHERSVLKRGFFGDSMFGARYPPLNRKKLGQLHQLTSTRRAIPKWLKSSLQSLPCVMIGMALGLENAVHLTGRLKYFEYYAVPVFYLRMDSNITDNTLQDFSEKSSFGETDLFLQPFWLFLCNNYGHILKSPLCLHISGFMLHRGRLHKNAKIQKDHKVTWPLIKESLKLQLYNQLVLIYPMALAQLVWVPDAELPKLAPTVFEVN</sequence>
<evidence type="ECO:0000256" key="2">
    <source>
        <dbReference type="ARBA" id="ARBA00023002"/>
    </source>
</evidence>
<dbReference type="Gene3D" id="3.40.309.10">
    <property type="entry name" value="Aldehyde Dehydrogenase, Chain A, domain 2"/>
    <property type="match status" value="2"/>
</dbReference>
<reference evidence="5" key="1">
    <citation type="submission" date="2022-11" db="UniProtKB">
        <authorList>
            <consortium name="WormBaseParasite"/>
        </authorList>
    </citation>
    <scope>IDENTIFICATION</scope>
</reference>
<dbReference type="GO" id="GO:0006081">
    <property type="term" value="P:aldehyde metabolic process"/>
    <property type="evidence" value="ECO:0007669"/>
    <property type="project" value="InterPro"/>
</dbReference>
<dbReference type="Pfam" id="PF00171">
    <property type="entry name" value="Aldedh"/>
    <property type="match status" value="1"/>
</dbReference>
<protein>
    <submittedName>
        <fullName evidence="5">Aldehyde dehydrogenase domain-containing protein</fullName>
    </submittedName>
</protein>
<dbReference type="PANTHER" id="PTHR43570">
    <property type="entry name" value="ALDEHYDE DEHYDROGENASE"/>
    <property type="match status" value="1"/>
</dbReference>
<dbReference type="Gene3D" id="3.40.605.10">
    <property type="entry name" value="Aldehyde Dehydrogenase, Chain A, domain 1"/>
    <property type="match status" value="1"/>
</dbReference>
<dbReference type="GO" id="GO:0004029">
    <property type="term" value="F:aldehyde dehydrogenase (NAD+) activity"/>
    <property type="evidence" value="ECO:0007669"/>
    <property type="project" value="TreeGrafter"/>
</dbReference>
<feature type="domain" description="Aldehyde dehydrogenase" evidence="3">
    <location>
        <begin position="126"/>
        <end position="296"/>
    </location>
</feature>
<dbReference type="InterPro" id="IPR016161">
    <property type="entry name" value="Ald_DH/histidinol_DH"/>
</dbReference>
<dbReference type="SUPFAM" id="SSF53720">
    <property type="entry name" value="ALDH-like"/>
    <property type="match status" value="1"/>
</dbReference>
<dbReference type="InterPro" id="IPR016163">
    <property type="entry name" value="Ald_DH_C"/>
</dbReference>
<proteinExistence type="inferred from homology"/>
<dbReference type="InterPro" id="IPR012394">
    <property type="entry name" value="Aldehyde_DH_NAD(P)"/>
</dbReference>
<dbReference type="WBParaSite" id="jg16292">
    <property type="protein sequence ID" value="jg16292"/>
    <property type="gene ID" value="jg16292"/>
</dbReference>
<dbReference type="Proteomes" id="UP000887574">
    <property type="component" value="Unplaced"/>
</dbReference>
<keyword evidence="4" id="KW-1185">Reference proteome</keyword>
<dbReference type="AlphaFoldDB" id="A0A915D5L8"/>
<evidence type="ECO:0000259" key="3">
    <source>
        <dbReference type="Pfam" id="PF00171"/>
    </source>
</evidence>
<dbReference type="InterPro" id="IPR016162">
    <property type="entry name" value="Ald_DH_N"/>
</dbReference>
<evidence type="ECO:0000313" key="5">
    <source>
        <dbReference type="WBParaSite" id="jg16292"/>
    </source>
</evidence>